<name>A0A2C9CUC9_9RHOB</name>
<dbReference type="AlphaFoldDB" id="A0A2C9CUC9"/>
<dbReference type="Proteomes" id="UP000220034">
    <property type="component" value="Unassembled WGS sequence"/>
</dbReference>
<dbReference type="OrthoDB" id="7827015at2"/>
<evidence type="ECO:0000313" key="2">
    <source>
        <dbReference type="Proteomes" id="UP000220034"/>
    </source>
</evidence>
<reference evidence="2" key="1">
    <citation type="submission" date="2017-09" db="EMBL/GenBank/DDBJ databases">
        <authorList>
            <person name="Varghese N."/>
            <person name="Submissions S."/>
        </authorList>
    </citation>
    <scope>NUCLEOTIDE SEQUENCE [LARGE SCALE GENOMIC DNA]</scope>
    <source>
        <strain evidence="2">C7</strain>
    </source>
</reference>
<evidence type="ECO:0000313" key="1">
    <source>
        <dbReference type="EMBL" id="SOH93999.1"/>
    </source>
</evidence>
<sequence>MRVRDDVAGRWTRQARKLGRVARQLEMDGSIRSGIAQHRPELLPEDAEILHRPSILRVLQTPSGQVSPATGTELSADVSVHHDMSPPRIVAHQMPRSQGRHEYALDIWNVRGNFVSLALALPPEQVSRIGKDDLIRVDYTIALEQQCDVFARLNLAHGPNVEQVIRQLDLRKQNDVLEFDVHYTAFDPTRAKEIWIDLIFNTRPLNRVVIRDIVISRRPRLSL</sequence>
<dbReference type="Pfam" id="PF20086">
    <property type="entry name" value="DUF6478"/>
    <property type="match status" value="1"/>
</dbReference>
<organism evidence="1 2">
    <name type="scientific">Pontivivens marinum</name>
    <dbReference type="NCBI Taxonomy" id="1690039"/>
    <lineage>
        <taxon>Bacteria</taxon>
        <taxon>Pseudomonadati</taxon>
        <taxon>Pseudomonadota</taxon>
        <taxon>Alphaproteobacteria</taxon>
        <taxon>Rhodobacterales</taxon>
        <taxon>Paracoccaceae</taxon>
        <taxon>Pontivivens</taxon>
    </lineage>
</organism>
<dbReference type="EMBL" id="OCTN01000003">
    <property type="protein sequence ID" value="SOH93999.1"/>
    <property type="molecule type" value="Genomic_DNA"/>
</dbReference>
<dbReference type="InterPro" id="IPR045514">
    <property type="entry name" value="DUF6478"/>
</dbReference>
<protein>
    <submittedName>
        <fullName evidence="1">Uncharacterized protein</fullName>
    </submittedName>
</protein>
<proteinExistence type="predicted"/>
<gene>
    <name evidence="1" type="ORF">SAMN06273572_10324</name>
</gene>
<accession>A0A2C9CUC9</accession>
<keyword evidence="2" id="KW-1185">Reference proteome</keyword>